<reference evidence="2" key="1">
    <citation type="submission" date="2023-11" db="EMBL/GenBank/DDBJ databases">
        <authorList>
            <person name="Alioto T."/>
            <person name="Alioto T."/>
            <person name="Gomez Garrido J."/>
        </authorList>
    </citation>
    <scope>NUCLEOTIDE SEQUENCE</scope>
</reference>
<feature type="compositionally biased region" description="Basic and acidic residues" evidence="1">
    <location>
        <begin position="587"/>
        <end position="609"/>
    </location>
</feature>
<dbReference type="Proteomes" id="UP001296104">
    <property type="component" value="Unassembled WGS sequence"/>
</dbReference>
<sequence>MDLPREGFRALEKAFERQSYHIDPAKQFKRKSAYAHSVPTTYADIPDSEEELVSPLSNDHDEPSNVTITPPPRPSEFSRHTFGLPPTPPTMTNSDGSEAKPHRALSPAPLFADRVRNALETQKSGHSTPAMGNQSPPTPDTSPPGTSENLLAPRPLLSHCPSSHADSFKTAHEGLSNPTSEADVPAEDEPSERERTWLENTRPLRWAGFGLDNDERKAENTDDSERGEVRVKHYQMESDSDMERPVSHRSNGNTAEEASPSAPTARRVLDHRAAYQRLRKPIQPGDDLKRPNESLLYGSSSVPWRGQKAAEAKKATPRREMDTQFLGNAKLVRPQTPESPMDNPSQKGTQDSTPRQTRVLSEAETPPTRLREFTPSAVPPGSPSPPNTAQKASLEENNKVYQMIQEENAKRHSAISDGSVQAKVVAVPQHKRKLRHMSKRASLRGDVSLASNEKRSSTDSGHKLRHKRTIRSTSPEPVFPKTPERSEPCKFSARISKFNPGENGYDYWSAVPDARHTQRKGVEANTSSSLQPSPELDLKPRRLRRSVRELDLDRVASLSKTADQARPWSMDGSLLQQSVGSPRLRRTSADRRLDKNLEVRRTSLGHELRFGPGGVDDNPHEPVETHAHEEQEAADEQAVPGAEASVANEQTSLRESRTSSVKMGASPRKTLDPRSLRSVGTPLSMSQFSDRTEAELCEARGVQLFPHNNDSLLLIQQASRAIGYPDAAAPIQEDEDFNSTAHPLAQQETLRISVEEPTDMTQEMGPAYTVDSPLTNPRAAPEPPTITFIPPTPNEELERPLGGLGGAEENPRKHMQRRPSLTQRVRRYSESLIHPLPFGRTGSVRKQAPKRVTTMPEQRPTHLSSFWQPRDFWDDLDSDEEDEFDDDDHYVRLPPGGDTSSIDHKRRKSLFPRNMSVRMPGFRGNGGFLVGNSLGINRHGTNNRRHYVERQVSHETLRRLQAKQKRRMTFTLPFSGGARFEYVGLDGLRDLMEKREQRALEKRREKLRGQIGTRVFHDDRSGVA</sequence>
<evidence type="ECO:0000313" key="3">
    <source>
        <dbReference type="Proteomes" id="UP001296104"/>
    </source>
</evidence>
<feature type="compositionally biased region" description="Basic and acidic residues" evidence="1">
    <location>
        <begin position="213"/>
        <end position="246"/>
    </location>
</feature>
<feature type="compositionally biased region" description="Polar residues" evidence="1">
    <location>
        <begin position="119"/>
        <end position="134"/>
    </location>
</feature>
<feature type="compositionally biased region" description="Basic residues" evidence="1">
    <location>
        <begin position="429"/>
        <end position="442"/>
    </location>
</feature>
<feature type="region of interest" description="Disordered" evidence="1">
    <location>
        <begin position="516"/>
        <end position="542"/>
    </location>
</feature>
<dbReference type="EMBL" id="CAVMBE010000046">
    <property type="protein sequence ID" value="CAK4031282.1"/>
    <property type="molecule type" value="Genomic_DNA"/>
</dbReference>
<feature type="region of interest" description="Disordered" evidence="1">
    <location>
        <begin position="836"/>
        <end position="861"/>
    </location>
</feature>
<evidence type="ECO:0000313" key="2">
    <source>
        <dbReference type="EMBL" id="CAK4031282.1"/>
    </source>
</evidence>
<feature type="region of interest" description="Disordered" evidence="1">
    <location>
        <begin position="559"/>
        <end position="687"/>
    </location>
</feature>
<feature type="region of interest" description="Disordered" evidence="1">
    <location>
        <begin position="884"/>
        <end position="904"/>
    </location>
</feature>
<dbReference type="AlphaFoldDB" id="A0AAI9ECE6"/>
<feature type="compositionally biased region" description="Basic and acidic residues" evidence="1">
    <location>
        <begin position="617"/>
        <end position="631"/>
    </location>
</feature>
<feature type="compositionally biased region" description="Polar residues" evidence="1">
    <location>
        <begin position="336"/>
        <end position="359"/>
    </location>
</feature>
<comment type="caution">
    <text evidence="2">The sequence shown here is derived from an EMBL/GenBank/DDBJ whole genome shotgun (WGS) entry which is preliminary data.</text>
</comment>
<feature type="region of interest" description="Disordered" evidence="1">
    <location>
        <begin position="428"/>
        <end position="488"/>
    </location>
</feature>
<protein>
    <submittedName>
        <fullName evidence="2">Uncharacterized protein</fullName>
    </submittedName>
</protein>
<gene>
    <name evidence="2" type="ORF">LECACI_7A006440</name>
</gene>
<evidence type="ECO:0000256" key="1">
    <source>
        <dbReference type="SAM" id="MobiDB-lite"/>
    </source>
</evidence>
<organism evidence="2 3">
    <name type="scientific">Lecanosticta acicola</name>
    <dbReference type="NCBI Taxonomy" id="111012"/>
    <lineage>
        <taxon>Eukaryota</taxon>
        <taxon>Fungi</taxon>
        <taxon>Dikarya</taxon>
        <taxon>Ascomycota</taxon>
        <taxon>Pezizomycotina</taxon>
        <taxon>Dothideomycetes</taxon>
        <taxon>Dothideomycetidae</taxon>
        <taxon>Mycosphaerellales</taxon>
        <taxon>Mycosphaerellaceae</taxon>
        <taxon>Lecanosticta</taxon>
    </lineage>
</organism>
<name>A0AAI9ECE6_9PEZI</name>
<feature type="region of interest" description="Disordered" evidence="1">
    <location>
        <begin position="775"/>
        <end position="822"/>
    </location>
</feature>
<feature type="compositionally biased region" description="Basic and acidic residues" evidence="1">
    <location>
        <begin position="308"/>
        <end position="322"/>
    </location>
</feature>
<feature type="compositionally biased region" description="Pro residues" evidence="1">
    <location>
        <begin position="377"/>
        <end position="386"/>
    </location>
</feature>
<feature type="region of interest" description="Disordered" evidence="1">
    <location>
        <begin position="40"/>
        <end position="400"/>
    </location>
</feature>
<accession>A0AAI9ECE6</accession>
<proteinExistence type="predicted"/>
<feature type="compositionally biased region" description="Basic and acidic residues" evidence="1">
    <location>
        <begin position="452"/>
        <end position="462"/>
    </location>
</feature>
<keyword evidence="3" id="KW-1185">Reference proteome</keyword>